<proteinExistence type="inferred from homology"/>
<evidence type="ECO:0000256" key="4">
    <source>
        <dbReference type="ARBA" id="ARBA00022525"/>
    </source>
</evidence>
<dbReference type="InterPro" id="IPR020863">
    <property type="entry name" value="MACPF_CS"/>
</dbReference>
<keyword evidence="6" id="KW-0204">Cytolysis</keyword>
<accession>A0A8T1SCA9</accession>
<reference evidence="11 12" key="1">
    <citation type="journal article" date="2020" name="G3 (Bethesda)">
        <title>Draft Genome of the Common Snapping Turtle, Chelydra serpentina, a Model for Phenotypic Plasticity in Reptiles.</title>
        <authorList>
            <person name="Das D."/>
            <person name="Singh S.K."/>
            <person name="Bierstedt J."/>
            <person name="Erickson A."/>
            <person name="Galli G.L.J."/>
            <person name="Crossley D.A. 2nd"/>
            <person name="Rhen T."/>
        </authorList>
    </citation>
    <scope>NUCLEOTIDE SEQUENCE [LARGE SCALE GENOMIC DNA]</scope>
    <source>
        <strain evidence="11">KW</strain>
    </source>
</reference>
<evidence type="ECO:0000256" key="2">
    <source>
        <dbReference type="ARBA" id="ARBA00004613"/>
    </source>
</evidence>
<dbReference type="GO" id="GO:0022829">
    <property type="term" value="F:wide pore channel activity"/>
    <property type="evidence" value="ECO:0007669"/>
    <property type="project" value="TreeGrafter"/>
</dbReference>
<dbReference type="InterPro" id="IPR001862">
    <property type="entry name" value="MAC_perforin"/>
</dbReference>
<dbReference type="GO" id="GO:0031640">
    <property type="term" value="P:killing of cells of another organism"/>
    <property type="evidence" value="ECO:0007669"/>
    <property type="project" value="UniProtKB-KW"/>
</dbReference>
<feature type="domain" description="MACPF" evidence="10">
    <location>
        <begin position="1"/>
        <end position="263"/>
    </location>
</feature>
<evidence type="ECO:0000256" key="1">
    <source>
        <dbReference type="ARBA" id="ARBA00004370"/>
    </source>
</evidence>
<comment type="caution">
    <text evidence="11">The sequence shown here is derived from an EMBL/GenBank/DDBJ whole genome shotgun (WGS) entry which is preliminary data.</text>
</comment>
<name>A0A8T1SCA9_CHESE</name>
<comment type="subcellular location">
    <subcellularLocation>
        <location evidence="1">Membrane</location>
    </subcellularLocation>
    <subcellularLocation>
        <location evidence="2">Secreted</location>
    </subcellularLocation>
</comment>
<evidence type="ECO:0000256" key="6">
    <source>
        <dbReference type="ARBA" id="ARBA00022852"/>
    </source>
</evidence>
<dbReference type="SUPFAM" id="SSF49562">
    <property type="entry name" value="C2 domain (Calcium/lipid-binding domain, CaLB)"/>
    <property type="match status" value="1"/>
</dbReference>
<evidence type="ECO:0000256" key="7">
    <source>
        <dbReference type="ARBA" id="ARBA00023136"/>
    </source>
</evidence>
<dbReference type="SMART" id="SM00239">
    <property type="entry name" value="C2"/>
    <property type="match status" value="1"/>
</dbReference>
<feature type="domain" description="C2" evidence="9">
    <location>
        <begin position="285"/>
        <end position="402"/>
    </location>
</feature>
<dbReference type="EMBL" id="JAHGAV010000310">
    <property type="protein sequence ID" value="KAG6926596.1"/>
    <property type="molecule type" value="Genomic_DNA"/>
</dbReference>
<gene>
    <name evidence="11" type="ORF">G0U57_011832</name>
</gene>
<dbReference type="Proteomes" id="UP000765507">
    <property type="component" value="Unassembled WGS sequence"/>
</dbReference>
<dbReference type="GO" id="GO:0001771">
    <property type="term" value="P:immunological synapse formation"/>
    <property type="evidence" value="ECO:0007669"/>
    <property type="project" value="TreeGrafter"/>
</dbReference>
<evidence type="ECO:0000256" key="5">
    <source>
        <dbReference type="ARBA" id="ARBA00022729"/>
    </source>
</evidence>
<dbReference type="Gene3D" id="2.60.40.150">
    <property type="entry name" value="C2 domain"/>
    <property type="match status" value="1"/>
</dbReference>
<keyword evidence="12" id="KW-1185">Reference proteome</keyword>
<keyword evidence="7" id="KW-0472">Membrane</keyword>
<dbReference type="InterPro" id="IPR020864">
    <property type="entry name" value="MACPF"/>
</dbReference>
<dbReference type="PANTHER" id="PTHR46096:SF3">
    <property type="entry name" value="PERFORIN-1"/>
    <property type="match status" value="1"/>
</dbReference>
<dbReference type="Pfam" id="PF01823">
    <property type="entry name" value="MACPF"/>
    <property type="match status" value="1"/>
</dbReference>
<evidence type="ECO:0000313" key="12">
    <source>
        <dbReference type="Proteomes" id="UP000765507"/>
    </source>
</evidence>
<dbReference type="AlphaFoldDB" id="A0A8T1SCA9"/>
<dbReference type="PROSITE" id="PS51412">
    <property type="entry name" value="MACPF_2"/>
    <property type="match status" value="1"/>
</dbReference>
<keyword evidence="5" id="KW-0732">Signal</keyword>
<evidence type="ECO:0000256" key="3">
    <source>
        <dbReference type="ARBA" id="ARBA00009214"/>
    </source>
</evidence>
<evidence type="ECO:0000313" key="11">
    <source>
        <dbReference type="EMBL" id="KAG6926596.1"/>
    </source>
</evidence>
<dbReference type="GO" id="GO:0001913">
    <property type="term" value="P:T cell mediated cytotoxicity"/>
    <property type="evidence" value="ECO:0007669"/>
    <property type="project" value="TreeGrafter"/>
</dbReference>
<keyword evidence="4" id="KW-0964">Secreted</keyword>
<dbReference type="GO" id="GO:0005579">
    <property type="term" value="C:membrane attack complex"/>
    <property type="evidence" value="ECO:0007669"/>
    <property type="project" value="InterPro"/>
</dbReference>
<dbReference type="InterPro" id="IPR000008">
    <property type="entry name" value="C2_dom"/>
</dbReference>
<dbReference type="OrthoDB" id="1366754at2759"/>
<keyword evidence="8" id="KW-1015">Disulfide bond</keyword>
<dbReference type="SMART" id="SM00457">
    <property type="entry name" value="MACPF"/>
    <property type="match status" value="1"/>
</dbReference>
<organism evidence="11 12">
    <name type="scientific">Chelydra serpentina</name>
    <name type="common">Snapping turtle</name>
    <name type="synonym">Testudo serpentina</name>
    <dbReference type="NCBI Taxonomy" id="8475"/>
    <lineage>
        <taxon>Eukaryota</taxon>
        <taxon>Metazoa</taxon>
        <taxon>Chordata</taxon>
        <taxon>Craniata</taxon>
        <taxon>Vertebrata</taxon>
        <taxon>Euteleostomi</taxon>
        <taxon>Archelosauria</taxon>
        <taxon>Testudinata</taxon>
        <taxon>Testudines</taxon>
        <taxon>Cryptodira</taxon>
        <taxon>Durocryptodira</taxon>
        <taxon>Americhelydia</taxon>
        <taxon>Chelydroidea</taxon>
        <taxon>Chelydridae</taxon>
        <taxon>Chelydra</taxon>
    </lineage>
</organism>
<dbReference type="InterPro" id="IPR035892">
    <property type="entry name" value="C2_domain_sf"/>
</dbReference>
<evidence type="ECO:0000259" key="9">
    <source>
        <dbReference type="PROSITE" id="PS50004"/>
    </source>
</evidence>
<dbReference type="GO" id="GO:0005576">
    <property type="term" value="C:extracellular region"/>
    <property type="evidence" value="ECO:0007669"/>
    <property type="project" value="UniProtKB-SubCell"/>
</dbReference>
<dbReference type="PANTHER" id="PTHR46096">
    <property type="entry name" value="PERFORIN-1"/>
    <property type="match status" value="1"/>
</dbReference>
<dbReference type="Pfam" id="PF00168">
    <property type="entry name" value="C2"/>
    <property type="match status" value="1"/>
</dbReference>
<dbReference type="PROSITE" id="PS00279">
    <property type="entry name" value="MACPF_1"/>
    <property type="match status" value="1"/>
</dbReference>
<feature type="non-terminal residue" evidence="11">
    <location>
        <position position="428"/>
    </location>
</feature>
<evidence type="ECO:0000259" key="10">
    <source>
        <dbReference type="PROSITE" id="PS51412"/>
    </source>
</evidence>
<dbReference type="PROSITE" id="PS50004">
    <property type="entry name" value="C2"/>
    <property type="match status" value="1"/>
</dbReference>
<sequence>MCNWDLSSSVEESAAAVGRALASDVNNDWQSELELREESLGPALGGSKSQLTSYAYQKELQDKYIFVRQEIPCVYYRLSLTEDPPLTPQFSRALRSLPPSYDSAIYQPFLAKYGTHYVSQADLGGRVQQLTAVQTCRAVLDGLTANQSKARLDSQFLQDLGLSPLSSNAQSSNQSRQGLGSSLVPYMEKRIKVTGGDSDSKQLLSTKQDASSFSTWMASLRASPDLLSYSLMPIHTLVRPGNPRREALRQAVKEYVAERGHRKSCTGSCPQGGRADAFDPCKCSCSGNPLTNSRCCSLKWGMARLKVHVLWGINLSGDTITDTDAYIKFFFQGRETRTGHIEEDNDPIWTEDLDFGAVTLPELPKLEMEVWDKDVLKDDLLGRCYTYLKVGRSARLTCNLEHGYMQFSYTLECGPNLGGSNCHEYVPV</sequence>
<evidence type="ECO:0000256" key="8">
    <source>
        <dbReference type="ARBA" id="ARBA00023157"/>
    </source>
</evidence>
<dbReference type="PRINTS" id="PR00764">
    <property type="entry name" value="COMPLEMENTC9"/>
</dbReference>
<dbReference type="GO" id="GO:0051607">
    <property type="term" value="P:defense response to virus"/>
    <property type="evidence" value="ECO:0007669"/>
    <property type="project" value="TreeGrafter"/>
</dbReference>
<comment type="similarity">
    <text evidence="3">Belongs to the complement C6/C7/C8/C9 family.</text>
</comment>
<dbReference type="InterPro" id="IPR052784">
    <property type="entry name" value="Perforin-1_pore-forming"/>
</dbReference>
<protein>
    <submittedName>
        <fullName evidence="11">Perforin 1</fullName>
    </submittedName>
</protein>